<feature type="chain" id="PRO_5017827941" evidence="10">
    <location>
        <begin position="25"/>
        <end position="290"/>
    </location>
</feature>
<evidence type="ECO:0000256" key="9">
    <source>
        <dbReference type="SAM" id="MobiDB-lite"/>
    </source>
</evidence>
<evidence type="ECO:0000313" key="12">
    <source>
        <dbReference type="Proteomes" id="UP000256679"/>
    </source>
</evidence>
<accession>A0A3D8PCW3</accession>
<feature type="region of interest" description="Disordered" evidence="9">
    <location>
        <begin position="254"/>
        <end position="273"/>
    </location>
</feature>
<dbReference type="GO" id="GO:0030288">
    <property type="term" value="C:outer membrane-bounded periplasmic space"/>
    <property type="evidence" value="ECO:0007669"/>
    <property type="project" value="InterPro"/>
</dbReference>
<keyword evidence="5" id="KW-0378">Hydrolase</keyword>
<feature type="disulfide bond" evidence="8">
    <location>
        <begin position="196"/>
        <end position="243"/>
    </location>
</feature>
<feature type="signal peptide" evidence="10">
    <location>
        <begin position="1"/>
        <end position="24"/>
    </location>
</feature>
<dbReference type="PIRSF" id="PIRSF018455">
    <property type="entry name" value="MepA"/>
    <property type="match status" value="1"/>
</dbReference>
<keyword evidence="2" id="KW-0479">Metal-binding</keyword>
<evidence type="ECO:0000256" key="10">
    <source>
        <dbReference type="SAM" id="SignalP"/>
    </source>
</evidence>
<dbReference type="EMBL" id="QFCQ01000048">
    <property type="protein sequence ID" value="RDW13138.1"/>
    <property type="molecule type" value="Genomic_DNA"/>
</dbReference>
<keyword evidence="8" id="KW-1015">Disulfide bond</keyword>
<dbReference type="Pfam" id="PF03411">
    <property type="entry name" value="Peptidase_M74"/>
    <property type="match status" value="1"/>
</dbReference>
<dbReference type="InterPro" id="IPR005073">
    <property type="entry name" value="Peptidase_M74"/>
</dbReference>
<evidence type="ECO:0000313" key="11">
    <source>
        <dbReference type="EMBL" id="RDW13138.1"/>
    </source>
</evidence>
<name>A0A3D8PCW3_9RHOB</name>
<dbReference type="Proteomes" id="UP000256679">
    <property type="component" value="Unassembled WGS sequence"/>
</dbReference>
<keyword evidence="6" id="KW-0862">Zinc</keyword>
<dbReference type="GO" id="GO:0008237">
    <property type="term" value="F:metallopeptidase activity"/>
    <property type="evidence" value="ECO:0007669"/>
    <property type="project" value="UniProtKB-KW"/>
</dbReference>
<dbReference type="SUPFAM" id="SSF55166">
    <property type="entry name" value="Hedgehog/DD-peptidase"/>
    <property type="match status" value="1"/>
</dbReference>
<dbReference type="InterPro" id="IPR009045">
    <property type="entry name" value="Zn_M74/Hedgehog-like"/>
</dbReference>
<evidence type="ECO:0000256" key="5">
    <source>
        <dbReference type="ARBA" id="ARBA00022801"/>
    </source>
</evidence>
<evidence type="ECO:0000256" key="4">
    <source>
        <dbReference type="ARBA" id="ARBA00022764"/>
    </source>
</evidence>
<proteinExistence type="predicted"/>
<dbReference type="RefSeq" id="WP_115755887.1">
    <property type="nucleotide sequence ID" value="NZ_QFCQ01000048.1"/>
</dbReference>
<sequence>MIRKFLAAAVLGLTGLGLAQPAAADPLARSVFGAAPGPTGGAPVSIGFYSKGCVSGAMQLPESGPTWQAMRLSRNRNWGHPELVGFLVGLSQAARQVGWQGLYIGDMGQPRGGPMTSGHASHQSGLDADIWMLPPQSLRLTAAQREKISSQSVVNKAGTAPSGLWSGGHMAIMRAAARDPRVERIFVDPVAKLAMCQMETGDRSYLRKIRPLGGHDYHFHVRLACPAGSVCQQQDAPPPGDGCAEAAEWIKNRIDPSRVKPVPPDPNYRHPRSFRLSEMPRQCQAVATAR</sequence>
<keyword evidence="4" id="KW-0574">Periplasm</keyword>
<keyword evidence="1" id="KW-0645">Protease</keyword>
<gene>
    <name evidence="11" type="ORF">DIE28_09835</name>
</gene>
<evidence type="ECO:0000256" key="2">
    <source>
        <dbReference type="ARBA" id="ARBA00022723"/>
    </source>
</evidence>
<dbReference type="GO" id="GO:0046872">
    <property type="term" value="F:metal ion binding"/>
    <property type="evidence" value="ECO:0007669"/>
    <property type="project" value="UniProtKB-KW"/>
</dbReference>
<reference evidence="11 12" key="1">
    <citation type="submission" date="2018-05" db="EMBL/GenBank/DDBJ databases">
        <title>Whole genome sequencing of Paracoccus thiocyanatus SST.</title>
        <authorList>
            <person name="Ghosh W."/>
            <person name="Rameez M.J."/>
            <person name="Roy C."/>
        </authorList>
    </citation>
    <scope>NUCLEOTIDE SEQUENCE [LARGE SCALE GENOMIC DNA]</scope>
    <source>
        <strain evidence="11 12">SST</strain>
    </source>
</reference>
<dbReference type="NCBIfam" id="NF006947">
    <property type="entry name" value="PRK09429.1"/>
    <property type="match status" value="1"/>
</dbReference>
<dbReference type="Gene3D" id="3.30.1380.10">
    <property type="match status" value="1"/>
</dbReference>
<dbReference type="GO" id="GO:0004252">
    <property type="term" value="F:serine-type endopeptidase activity"/>
    <property type="evidence" value="ECO:0007669"/>
    <property type="project" value="InterPro"/>
</dbReference>
<evidence type="ECO:0000256" key="1">
    <source>
        <dbReference type="ARBA" id="ARBA00022670"/>
    </source>
</evidence>
<evidence type="ECO:0000256" key="6">
    <source>
        <dbReference type="ARBA" id="ARBA00022833"/>
    </source>
</evidence>
<keyword evidence="3 10" id="KW-0732">Signal</keyword>
<comment type="caution">
    <text evidence="11">The sequence shown here is derived from an EMBL/GenBank/DDBJ whole genome shotgun (WGS) entry which is preliminary data.</text>
</comment>
<feature type="disulfide bond" evidence="8">
    <location>
        <begin position="225"/>
        <end position="231"/>
    </location>
</feature>
<protein>
    <submittedName>
        <fullName evidence="11">Penicillin-insensitive murein endopeptidase</fullName>
    </submittedName>
</protein>
<dbReference type="GO" id="GO:0006508">
    <property type="term" value="P:proteolysis"/>
    <property type="evidence" value="ECO:0007669"/>
    <property type="project" value="UniProtKB-KW"/>
</dbReference>
<organism evidence="11 12">
    <name type="scientific">Paracoccus thiocyanatus</name>
    <dbReference type="NCBI Taxonomy" id="34006"/>
    <lineage>
        <taxon>Bacteria</taxon>
        <taxon>Pseudomonadati</taxon>
        <taxon>Pseudomonadota</taxon>
        <taxon>Alphaproteobacteria</taxon>
        <taxon>Rhodobacterales</taxon>
        <taxon>Paracoccaceae</taxon>
        <taxon>Paracoccus</taxon>
    </lineage>
</organism>
<keyword evidence="12" id="KW-1185">Reference proteome</keyword>
<evidence type="ECO:0000256" key="8">
    <source>
        <dbReference type="PIRSR" id="PIRSR018455-2"/>
    </source>
</evidence>
<evidence type="ECO:0000256" key="3">
    <source>
        <dbReference type="ARBA" id="ARBA00022729"/>
    </source>
</evidence>
<evidence type="ECO:0000256" key="7">
    <source>
        <dbReference type="ARBA" id="ARBA00023049"/>
    </source>
</evidence>
<dbReference type="AlphaFoldDB" id="A0A3D8PCW3"/>
<keyword evidence="7" id="KW-0482">Metalloprotease</keyword>